<keyword evidence="2" id="KW-1185">Reference proteome</keyword>
<accession>A0AAD7H4W4</accession>
<organism evidence="1 2">
    <name type="scientific">Mycena metata</name>
    <dbReference type="NCBI Taxonomy" id="1033252"/>
    <lineage>
        <taxon>Eukaryota</taxon>
        <taxon>Fungi</taxon>
        <taxon>Dikarya</taxon>
        <taxon>Basidiomycota</taxon>
        <taxon>Agaricomycotina</taxon>
        <taxon>Agaricomycetes</taxon>
        <taxon>Agaricomycetidae</taxon>
        <taxon>Agaricales</taxon>
        <taxon>Marasmiineae</taxon>
        <taxon>Mycenaceae</taxon>
        <taxon>Mycena</taxon>
    </lineage>
</organism>
<dbReference type="Proteomes" id="UP001215598">
    <property type="component" value="Unassembled WGS sequence"/>
</dbReference>
<reference evidence="1" key="1">
    <citation type="submission" date="2023-03" db="EMBL/GenBank/DDBJ databases">
        <title>Massive genome expansion in bonnet fungi (Mycena s.s.) driven by repeated elements and novel gene families across ecological guilds.</title>
        <authorList>
            <consortium name="Lawrence Berkeley National Laboratory"/>
            <person name="Harder C.B."/>
            <person name="Miyauchi S."/>
            <person name="Viragh M."/>
            <person name="Kuo A."/>
            <person name="Thoen E."/>
            <person name="Andreopoulos B."/>
            <person name="Lu D."/>
            <person name="Skrede I."/>
            <person name="Drula E."/>
            <person name="Henrissat B."/>
            <person name="Morin E."/>
            <person name="Kohler A."/>
            <person name="Barry K."/>
            <person name="LaButti K."/>
            <person name="Morin E."/>
            <person name="Salamov A."/>
            <person name="Lipzen A."/>
            <person name="Mereny Z."/>
            <person name="Hegedus B."/>
            <person name="Baldrian P."/>
            <person name="Stursova M."/>
            <person name="Weitz H."/>
            <person name="Taylor A."/>
            <person name="Grigoriev I.V."/>
            <person name="Nagy L.G."/>
            <person name="Martin F."/>
            <person name="Kauserud H."/>
        </authorList>
    </citation>
    <scope>NUCLEOTIDE SEQUENCE</scope>
    <source>
        <strain evidence="1">CBHHK182m</strain>
    </source>
</reference>
<proteinExistence type="predicted"/>
<protein>
    <submittedName>
        <fullName evidence="1">Uncharacterized protein</fullName>
    </submittedName>
</protein>
<sequence length="317" mass="34955">MSLATEDPPTQCERIAESLLQAVETNGQIKLSETAALVKALALVVWNTLPVMDVIGKDVRLQKASVFTVELAREVESKRVTDVAGLGDPCPPAPFPSRVQTKSRNLPVGTQTTKKIETAFEKLGFNADAGKASNSQETLIDAIFEVFKDFFSEYQNIYVGRLMTLRNIVEAAISTLKLDPLSFATSVASQVLDDITDHKCLTSELEIEEHHIVLLLDALRLFDLEENNLAKSLISVVGLYRTEIAALMESLALDTVNDVRDQFCSMKREFEETWRVKKLLKSFSQAPAAVSLSTFKRLRNRVLSVAQKKGAVPAPGS</sequence>
<evidence type="ECO:0000313" key="1">
    <source>
        <dbReference type="EMBL" id="KAJ7712037.1"/>
    </source>
</evidence>
<dbReference type="EMBL" id="JARKIB010000378">
    <property type="protein sequence ID" value="KAJ7712037.1"/>
    <property type="molecule type" value="Genomic_DNA"/>
</dbReference>
<name>A0AAD7H4W4_9AGAR</name>
<evidence type="ECO:0000313" key="2">
    <source>
        <dbReference type="Proteomes" id="UP001215598"/>
    </source>
</evidence>
<dbReference type="AlphaFoldDB" id="A0AAD7H4W4"/>
<comment type="caution">
    <text evidence="1">The sequence shown here is derived from an EMBL/GenBank/DDBJ whole genome shotgun (WGS) entry which is preliminary data.</text>
</comment>
<gene>
    <name evidence="1" type="ORF">B0H16DRAFT_1479763</name>
</gene>